<proteinExistence type="predicted"/>
<dbReference type="EMBL" id="DVMR01000063">
    <property type="protein sequence ID" value="HIU44301.1"/>
    <property type="molecule type" value="Genomic_DNA"/>
</dbReference>
<keyword evidence="6" id="KW-0012">Acyltransferase</keyword>
<dbReference type="GO" id="GO:0003677">
    <property type="term" value="F:DNA binding"/>
    <property type="evidence" value="ECO:0007669"/>
    <property type="project" value="UniProtKB-KW"/>
</dbReference>
<dbReference type="GO" id="GO:0008033">
    <property type="term" value="P:tRNA processing"/>
    <property type="evidence" value="ECO:0007669"/>
    <property type="project" value="UniProtKB-KW"/>
</dbReference>
<evidence type="ECO:0000313" key="9">
    <source>
        <dbReference type="EMBL" id="HIU44301.1"/>
    </source>
</evidence>
<protein>
    <recommendedName>
        <fullName evidence="1">N(6)-L-threonylcarbamoyladenine synthase</fullName>
        <ecNumber evidence="1">2.3.1.234</ecNumber>
    </recommendedName>
</protein>
<accession>A0A9D1S1F3</accession>
<reference evidence="9" key="1">
    <citation type="submission" date="2020-10" db="EMBL/GenBank/DDBJ databases">
        <authorList>
            <person name="Gilroy R."/>
        </authorList>
    </citation>
    <scope>NUCLEOTIDE SEQUENCE</scope>
    <source>
        <strain evidence="9">CHK191-8634</strain>
    </source>
</reference>
<sequence>MSRYALGIDTSNYRTSCALFDIDAGTYQNIGELLDVPAGQLGLRQSDALFQHVKKLPGLLDRLMTAKQGDIVAVGVSDRPRRQEGSYMPCFLAGVSSARSIAAALGLEVCFFSHQEGHIASALYSAGRLNWMDRPFLSWHLSGGTTELLYVRSSNRRVMDVQVIGGTRDIAAGQLIDRAGVALGLPFPSGPHLEKLARSSDSGDFSRVRLDGLFFSFSGVENQFRAALEHGKAPEDVARFVLNTVVQTVRRDTEAAKALYDLPVLFSGGVSASIYLQDAMPPSDDLCYAQQGLGGDNALGAAVLSAIRGGIR</sequence>
<dbReference type="PANTHER" id="PTHR11735:SF6">
    <property type="entry name" value="TRNA N6-ADENOSINE THREONYLCARBAMOYLTRANSFERASE, MITOCHONDRIAL"/>
    <property type="match status" value="1"/>
</dbReference>
<dbReference type="GO" id="GO:0046872">
    <property type="term" value="F:metal ion binding"/>
    <property type="evidence" value="ECO:0007669"/>
    <property type="project" value="UniProtKB-KW"/>
</dbReference>
<dbReference type="GO" id="GO:0061711">
    <property type="term" value="F:tRNA N(6)-L-threonylcarbamoyladenine synthase activity"/>
    <property type="evidence" value="ECO:0007669"/>
    <property type="project" value="UniProtKB-EC"/>
</dbReference>
<evidence type="ECO:0000313" key="10">
    <source>
        <dbReference type="Proteomes" id="UP000824073"/>
    </source>
</evidence>
<dbReference type="InterPro" id="IPR043129">
    <property type="entry name" value="ATPase_NBD"/>
</dbReference>
<dbReference type="InterPro" id="IPR017861">
    <property type="entry name" value="KAE1/TsaD"/>
</dbReference>
<evidence type="ECO:0000256" key="7">
    <source>
        <dbReference type="ARBA" id="ARBA00048117"/>
    </source>
</evidence>
<keyword evidence="2" id="KW-0808">Transferase</keyword>
<comment type="catalytic activity">
    <reaction evidence="7">
        <text>L-threonylcarbamoyladenylate + adenosine(37) in tRNA = N(6)-L-threonylcarbamoyladenosine(37) in tRNA + AMP + H(+)</text>
        <dbReference type="Rhea" id="RHEA:37059"/>
        <dbReference type="Rhea" id="RHEA-COMP:10162"/>
        <dbReference type="Rhea" id="RHEA-COMP:10163"/>
        <dbReference type="ChEBI" id="CHEBI:15378"/>
        <dbReference type="ChEBI" id="CHEBI:73682"/>
        <dbReference type="ChEBI" id="CHEBI:74411"/>
        <dbReference type="ChEBI" id="CHEBI:74418"/>
        <dbReference type="ChEBI" id="CHEBI:456215"/>
        <dbReference type="EC" id="2.3.1.234"/>
    </reaction>
</comment>
<evidence type="ECO:0000256" key="5">
    <source>
        <dbReference type="ARBA" id="ARBA00023004"/>
    </source>
</evidence>
<dbReference type="Gene3D" id="3.30.420.40">
    <property type="match status" value="2"/>
</dbReference>
<evidence type="ECO:0000256" key="4">
    <source>
        <dbReference type="ARBA" id="ARBA00022723"/>
    </source>
</evidence>
<dbReference type="SUPFAM" id="SSF53067">
    <property type="entry name" value="Actin-like ATPase domain"/>
    <property type="match status" value="1"/>
</dbReference>
<comment type="caution">
    <text evidence="9">The sequence shown here is derived from an EMBL/GenBank/DDBJ whole genome shotgun (WGS) entry which is preliminary data.</text>
</comment>
<dbReference type="AlphaFoldDB" id="A0A9D1S1F3"/>
<dbReference type="EC" id="2.3.1.234" evidence="1"/>
<gene>
    <name evidence="9" type="ORF">IAB67_08415</name>
</gene>
<keyword evidence="3" id="KW-0819">tRNA processing</keyword>
<name>A0A9D1S1F3_9CLOT</name>
<evidence type="ECO:0000256" key="1">
    <source>
        <dbReference type="ARBA" id="ARBA00012156"/>
    </source>
</evidence>
<feature type="domain" description="Gcp-like" evidence="8">
    <location>
        <begin position="51"/>
        <end position="281"/>
    </location>
</feature>
<dbReference type="Proteomes" id="UP000824073">
    <property type="component" value="Unassembled WGS sequence"/>
</dbReference>
<dbReference type="PANTHER" id="PTHR11735">
    <property type="entry name" value="TRNA N6-ADENOSINE THREONYLCARBAMOYLTRANSFERASE"/>
    <property type="match status" value="1"/>
</dbReference>
<evidence type="ECO:0000256" key="6">
    <source>
        <dbReference type="ARBA" id="ARBA00023315"/>
    </source>
</evidence>
<reference evidence="9" key="2">
    <citation type="journal article" date="2021" name="PeerJ">
        <title>Extensive microbial diversity within the chicken gut microbiome revealed by metagenomics and culture.</title>
        <authorList>
            <person name="Gilroy R."/>
            <person name="Ravi A."/>
            <person name="Getino M."/>
            <person name="Pursley I."/>
            <person name="Horton D.L."/>
            <person name="Alikhan N.F."/>
            <person name="Baker D."/>
            <person name="Gharbi K."/>
            <person name="Hall N."/>
            <person name="Watson M."/>
            <person name="Adriaenssens E.M."/>
            <person name="Foster-Nyarko E."/>
            <person name="Jarju S."/>
            <person name="Secka A."/>
            <person name="Antonio M."/>
            <person name="Oren A."/>
            <person name="Chaudhuri R.R."/>
            <person name="La Ragione R."/>
            <person name="Hildebrand F."/>
            <person name="Pallen M.J."/>
        </authorList>
    </citation>
    <scope>NUCLEOTIDE SEQUENCE</scope>
    <source>
        <strain evidence="9">CHK191-8634</strain>
    </source>
</reference>
<evidence type="ECO:0000256" key="3">
    <source>
        <dbReference type="ARBA" id="ARBA00022694"/>
    </source>
</evidence>
<keyword evidence="4" id="KW-0479">Metal-binding</keyword>
<dbReference type="Pfam" id="PF00814">
    <property type="entry name" value="TsaD"/>
    <property type="match status" value="1"/>
</dbReference>
<evidence type="ECO:0000259" key="8">
    <source>
        <dbReference type="Pfam" id="PF00814"/>
    </source>
</evidence>
<evidence type="ECO:0000256" key="2">
    <source>
        <dbReference type="ARBA" id="ARBA00022679"/>
    </source>
</evidence>
<keyword evidence="5" id="KW-0408">Iron</keyword>
<dbReference type="PRINTS" id="PR00789">
    <property type="entry name" value="OSIALOPTASE"/>
</dbReference>
<organism evidence="9 10">
    <name type="scientific">Candidatus Ventrousia excrementavium</name>
    <dbReference type="NCBI Taxonomy" id="2840961"/>
    <lineage>
        <taxon>Bacteria</taxon>
        <taxon>Bacillati</taxon>
        <taxon>Bacillota</taxon>
        <taxon>Clostridia</taxon>
        <taxon>Eubacteriales</taxon>
        <taxon>Clostridiaceae</taxon>
        <taxon>Clostridiaceae incertae sedis</taxon>
        <taxon>Candidatus Ventrousia</taxon>
    </lineage>
</organism>
<dbReference type="InterPro" id="IPR000905">
    <property type="entry name" value="Gcp-like_dom"/>
</dbReference>
<keyword evidence="9" id="KW-0238">DNA-binding</keyword>